<dbReference type="GO" id="GO:0008233">
    <property type="term" value="F:peptidase activity"/>
    <property type="evidence" value="ECO:0007669"/>
    <property type="project" value="UniProtKB-KW"/>
</dbReference>
<dbReference type="AlphaFoldDB" id="A0AAE3IX28"/>
<dbReference type="SUPFAM" id="SSF143081">
    <property type="entry name" value="BB1717-like"/>
    <property type="match status" value="1"/>
</dbReference>
<dbReference type="Gene3D" id="3.90.1680.10">
    <property type="entry name" value="SOS response associated peptidase-like"/>
    <property type="match status" value="1"/>
</dbReference>
<dbReference type="GO" id="GO:0006508">
    <property type="term" value="P:proteolysis"/>
    <property type="evidence" value="ECO:0007669"/>
    <property type="project" value="UniProtKB-KW"/>
</dbReference>
<protein>
    <recommendedName>
        <fullName evidence="8">Abasic site processing protein</fullName>
        <ecNumber evidence="8">3.4.-.-</ecNumber>
    </recommendedName>
</protein>
<keyword evidence="2 8" id="KW-0645">Protease</keyword>
<name>A0AAE3IX28_9BACI</name>
<dbReference type="PANTHER" id="PTHR13604">
    <property type="entry name" value="DC12-RELATED"/>
    <property type="match status" value="1"/>
</dbReference>
<evidence type="ECO:0000256" key="5">
    <source>
        <dbReference type="ARBA" id="ARBA00023124"/>
    </source>
</evidence>
<dbReference type="EMBL" id="JAOUSF010000003">
    <property type="protein sequence ID" value="MCU9613635.1"/>
    <property type="molecule type" value="Genomic_DNA"/>
</dbReference>
<dbReference type="InterPro" id="IPR003738">
    <property type="entry name" value="SRAP"/>
</dbReference>
<dbReference type="Proteomes" id="UP001209318">
    <property type="component" value="Unassembled WGS sequence"/>
</dbReference>
<dbReference type="PANTHER" id="PTHR13604:SF0">
    <property type="entry name" value="ABASIC SITE PROCESSING PROTEIN HMCES"/>
    <property type="match status" value="1"/>
</dbReference>
<dbReference type="GO" id="GO:0106300">
    <property type="term" value="P:protein-DNA covalent cross-linking repair"/>
    <property type="evidence" value="ECO:0007669"/>
    <property type="project" value="InterPro"/>
</dbReference>
<keyword evidence="4 8" id="KW-0378">Hydrolase</keyword>
<evidence type="ECO:0000256" key="6">
    <source>
        <dbReference type="ARBA" id="ARBA00023125"/>
    </source>
</evidence>
<evidence type="ECO:0000256" key="1">
    <source>
        <dbReference type="ARBA" id="ARBA00008136"/>
    </source>
</evidence>
<dbReference type="InterPro" id="IPR036590">
    <property type="entry name" value="SRAP-like"/>
</dbReference>
<comment type="caution">
    <text evidence="9">The sequence shown here is derived from an EMBL/GenBank/DDBJ whole genome shotgun (WGS) entry which is preliminary data.</text>
</comment>
<comment type="similarity">
    <text evidence="1 8">Belongs to the SOS response-associated peptidase family.</text>
</comment>
<evidence type="ECO:0000256" key="7">
    <source>
        <dbReference type="ARBA" id="ARBA00023239"/>
    </source>
</evidence>
<evidence type="ECO:0000256" key="4">
    <source>
        <dbReference type="ARBA" id="ARBA00022801"/>
    </source>
</evidence>
<accession>A0AAE3IX28</accession>
<reference evidence="9" key="1">
    <citation type="submission" date="2022-10" db="EMBL/GenBank/DDBJ databases">
        <title>Description of Fervidibacillus gen. nov. in the family Fervidibacillaceae fam. nov. with two species, Fervidibacillus albus sp. nov., and Fervidibacillus halotolerans sp. nov., isolated from tidal flat sediments.</title>
        <authorList>
            <person name="Kwon K.K."/>
            <person name="Yang S.-H."/>
        </authorList>
    </citation>
    <scope>NUCLEOTIDE SEQUENCE</scope>
    <source>
        <strain evidence="9">JCM 19140</strain>
    </source>
</reference>
<dbReference type="GO" id="GO:0003697">
    <property type="term" value="F:single-stranded DNA binding"/>
    <property type="evidence" value="ECO:0007669"/>
    <property type="project" value="InterPro"/>
</dbReference>
<evidence type="ECO:0000256" key="3">
    <source>
        <dbReference type="ARBA" id="ARBA00022763"/>
    </source>
</evidence>
<dbReference type="Pfam" id="PF02586">
    <property type="entry name" value="SRAP"/>
    <property type="match status" value="1"/>
</dbReference>
<keyword evidence="7" id="KW-0456">Lyase</keyword>
<sequence length="224" mass="25529">MCGRFTLTAEPSYLIDAFQLQFFPDNYLLNYNIAPSDGILAAVQSVSGRKAGFIRWGLVPSWVKNQKVWTPLINARSETLEKKASFRHLLDKKRCIIFADSFYEWKMVNGKKIPYRIMAKDDKPFAFAGLWDRNNSSPAELVTCTILTTVANGVVQDIHERMPVILNGDEAIEAWINTKKYLFDDIKNIMQPYPQEKQKLYAVSSIVNSIKNNDINCIAPLVSE</sequence>
<keyword evidence="3" id="KW-0227">DNA damage</keyword>
<organism evidence="9 10">
    <name type="scientific">Perspicuibacillus lycopersici</name>
    <dbReference type="NCBI Taxonomy" id="1325689"/>
    <lineage>
        <taxon>Bacteria</taxon>
        <taxon>Bacillati</taxon>
        <taxon>Bacillota</taxon>
        <taxon>Bacilli</taxon>
        <taxon>Bacillales</taxon>
        <taxon>Bacillaceae</taxon>
        <taxon>Perspicuibacillus</taxon>
    </lineage>
</organism>
<keyword evidence="6" id="KW-0238">DNA-binding</keyword>
<evidence type="ECO:0000256" key="2">
    <source>
        <dbReference type="ARBA" id="ARBA00022670"/>
    </source>
</evidence>
<proteinExistence type="inferred from homology"/>
<evidence type="ECO:0000313" key="9">
    <source>
        <dbReference type="EMBL" id="MCU9613635.1"/>
    </source>
</evidence>
<keyword evidence="10" id="KW-1185">Reference proteome</keyword>
<dbReference type="RefSeq" id="WP_263072872.1">
    <property type="nucleotide sequence ID" value="NZ_JAOUSF010000003.1"/>
</dbReference>
<dbReference type="EC" id="3.4.-.-" evidence="8"/>
<evidence type="ECO:0000313" key="10">
    <source>
        <dbReference type="Proteomes" id="UP001209318"/>
    </source>
</evidence>
<evidence type="ECO:0000256" key="8">
    <source>
        <dbReference type="RuleBase" id="RU364100"/>
    </source>
</evidence>
<dbReference type="GO" id="GO:0016829">
    <property type="term" value="F:lyase activity"/>
    <property type="evidence" value="ECO:0007669"/>
    <property type="project" value="UniProtKB-KW"/>
</dbReference>
<gene>
    <name evidence="9" type="ORF">OEV98_08685</name>
</gene>
<keyword evidence="5" id="KW-0190">Covalent protein-DNA linkage</keyword>